<feature type="transmembrane region" description="Helical" evidence="6">
    <location>
        <begin position="489"/>
        <end position="506"/>
    </location>
</feature>
<keyword evidence="3 6" id="KW-1133">Transmembrane helix</keyword>
<reference evidence="8" key="1">
    <citation type="journal article" date="2014" name="Proc. Natl. Acad. Sci. U.S.A.">
        <title>Extensive sampling of basidiomycete genomes demonstrates inadequacy of the white-rot/brown-rot paradigm for wood decay fungi.</title>
        <authorList>
            <person name="Riley R."/>
            <person name="Salamov A.A."/>
            <person name="Brown D.W."/>
            <person name="Nagy L.G."/>
            <person name="Floudas D."/>
            <person name="Held B.W."/>
            <person name="Levasseur A."/>
            <person name="Lombard V."/>
            <person name="Morin E."/>
            <person name="Otillar R."/>
            <person name="Lindquist E.A."/>
            <person name="Sun H."/>
            <person name="LaButti K.M."/>
            <person name="Schmutz J."/>
            <person name="Jabbour D."/>
            <person name="Luo H."/>
            <person name="Baker S.E."/>
            <person name="Pisabarro A.G."/>
            <person name="Walton J.D."/>
            <person name="Blanchette R.A."/>
            <person name="Henrissat B."/>
            <person name="Martin F."/>
            <person name="Cullen D."/>
            <person name="Hibbett D.S."/>
            <person name="Grigoriev I.V."/>
        </authorList>
    </citation>
    <scope>NUCLEOTIDE SEQUENCE [LARGE SCALE GENOMIC DNA]</scope>
    <source>
        <strain evidence="8">FD-172 SS1</strain>
    </source>
</reference>
<evidence type="ECO:0000313" key="8">
    <source>
        <dbReference type="Proteomes" id="UP000027195"/>
    </source>
</evidence>
<feature type="transmembrane region" description="Helical" evidence="6">
    <location>
        <begin position="209"/>
        <end position="228"/>
    </location>
</feature>
<sequence>MTAPYIRQGVRPSNGFMEEAFGSEELQPEAVITTTPADSVGAPVEQHNPLGYSVSLTNAILLNVSEMIGVGIYSTPGSILKGVGSVGLFLVYWILGPLIAFAGLTIFNELASMFPKRSGGEVVYLEQAYPRPRFLVPITYAVAVILTSFSATNSIVFAEYFIDALEIQHTAFRQTALAILIASLAMGICCLSTKWSLRIINVVAFIKMGTLLFFVVTGACVLAGLTSVTTFHKNFDRPFEGTTSSGSSIATALFKINSAFVGWAGANKVLGEVRGKDPIRTLRRASYIALGIVSTLYFLVVTSYVMVVPKDEMKESGQLVASAFLKGVYGNTFAPKLLPLLIACSCFGNLVAATTGGSRVVREIARQGILPFGTFFASTRPWGTPLGPILLKYTLTVFVLLASPAKDAFSFLLDVASYPHTVFTAALAAGVWVLRKRRATENLPPPSFRAWNAAVGFYFVNAVFLAIVPWSVSLAALGFPRNDEPNNKWLGFLLRTGPMAEMFLFGTQRKRFNMLCLSRILDNPITFYRYCVVGVGVLASCGIYYYFWIILLPKWGGYEIVEEIVDLPDGARVKRLTRRYHRQPSSTSIHPDEHSPLLQNIGRL</sequence>
<evidence type="ECO:0000256" key="3">
    <source>
        <dbReference type="ARBA" id="ARBA00022989"/>
    </source>
</evidence>
<dbReference type="OrthoDB" id="5982228at2759"/>
<feature type="transmembrane region" description="Helical" evidence="6">
    <location>
        <begin position="415"/>
        <end position="434"/>
    </location>
</feature>
<feature type="transmembrane region" description="Helical" evidence="6">
    <location>
        <begin position="455"/>
        <end position="477"/>
    </location>
</feature>
<gene>
    <name evidence="7" type="ORF">BOTBODRAFT_434059</name>
</gene>
<feature type="transmembrane region" description="Helical" evidence="6">
    <location>
        <begin position="287"/>
        <end position="307"/>
    </location>
</feature>
<evidence type="ECO:0000256" key="2">
    <source>
        <dbReference type="ARBA" id="ARBA00022692"/>
    </source>
</evidence>
<organism evidence="7 8">
    <name type="scientific">Botryobasidium botryosum (strain FD-172 SS1)</name>
    <dbReference type="NCBI Taxonomy" id="930990"/>
    <lineage>
        <taxon>Eukaryota</taxon>
        <taxon>Fungi</taxon>
        <taxon>Dikarya</taxon>
        <taxon>Basidiomycota</taxon>
        <taxon>Agaricomycotina</taxon>
        <taxon>Agaricomycetes</taxon>
        <taxon>Cantharellales</taxon>
        <taxon>Botryobasidiaceae</taxon>
        <taxon>Botryobasidium</taxon>
    </lineage>
</organism>
<feature type="transmembrane region" description="Helical" evidence="6">
    <location>
        <begin position="527"/>
        <end position="547"/>
    </location>
</feature>
<dbReference type="Proteomes" id="UP000027195">
    <property type="component" value="Unassembled WGS sequence"/>
</dbReference>
<feature type="transmembrane region" description="Helical" evidence="6">
    <location>
        <begin position="382"/>
        <end position="403"/>
    </location>
</feature>
<protein>
    <recommendedName>
        <fullName evidence="9">Amino acid permease/ SLC12A domain-containing protein</fullName>
    </recommendedName>
</protein>
<feature type="transmembrane region" description="Helical" evidence="6">
    <location>
        <begin position="337"/>
        <end position="361"/>
    </location>
</feature>
<proteinExistence type="predicted"/>
<evidence type="ECO:0008006" key="9">
    <source>
        <dbReference type="Google" id="ProtNLM"/>
    </source>
</evidence>
<dbReference type="InterPro" id="IPR002293">
    <property type="entry name" value="AA/rel_permease1"/>
</dbReference>
<dbReference type="InterPro" id="IPR050598">
    <property type="entry name" value="AminoAcid_Transporter"/>
</dbReference>
<dbReference type="GO" id="GO:0015179">
    <property type="term" value="F:L-amino acid transmembrane transporter activity"/>
    <property type="evidence" value="ECO:0007669"/>
    <property type="project" value="TreeGrafter"/>
</dbReference>
<dbReference type="PANTHER" id="PTHR11785:SF353">
    <property type="entry name" value="METHIONINE TRANSPORTER (EUROFUNG)"/>
    <property type="match status" value="1"/>
</dbReference>
<accession>A0A067MUI5</accession>
<feature type="transmembrane region" description="Helical" evidence="6">
    <location>
        <begin position="134"/>
        <end position="156"/>
    </location>
</feature>
<evidence type="ECO:0000256" key="6">
    <source>
        <dbReference type="SAM" id="Phobius"/>
    </source>
</evidence>
<evidence type="ECO:0000313" key="7">
    <source>
        <dbReference type="EMBL" id="KDQ19274.1"/>
    </source>
</evidence>
<name>A0A067MUI5_BOTB1</name>
<comment type="subcellular location">
    <subcellularLocation>
        <location evidence="1">Membrane</location>
        <topology evidence="1">Multi-pass membrane protein</topology>
    </subcellularLocation>
</comment>
<feature type="transmembrane region" description="Helical" evidence="6">
    <location>
        <begin position="86"/>
        <end position="107"/>
    </location>
</feature>
<dbReference type="Gene3D" id="1.20.1740.10">
    <property type="entry name" value="Amino acid/polyamine transporter I"/>
    <property type="match status" value="1"/>
</dbReference>
<dbReference type="GO" id="GO:0016020">
    <property type="term" value="C:membrane"/>
    <property type="evidence" value="ECO:0007669"/>
    <property type="project" value="UniProtKB-SubCell"/>
</dbReference>
<dbReference type="STRING" id="930990.A0A067MUI5"/>
<dbReference type="AlphaFoldDB" id="A0A067MUI5"/>
<dbReference type="Pfam" id="PF13520">
    <property type="entry name" value="AA_permease_2"/>
    <property type="match status" value="1"/>
</dbReference>
<feature type="region of interest" description="Disordered" evidence="5">
    <location>
        <begin position="582"/>
        <end position="604"/>
    </location>
</feature>
<dbReference type="EMBL" id="KL198019">
    <property type="protein sequence ID" value="KDQ19274.1"/>
    <property type="molecule type" value="Genomic_DNA"/>
</dbReference>
<keyword evidence="2 6" id="KW-0812">Transmembrane</keyword>
<feature type="transmembrane region" description="Helical" evidence="6">
    <location>
        <begin position="176"/>
        <end position="197"/>
    </location>
</feature>
<dbReference type="InParanoid" id="A0A067MUI5"/>
<evidence type="ECO:0000256" key="5">
    <source>
        <dbReference type="SAM" id="MobiDB-lite"/>
    </source>
</evidence>
<evidence type="ECO:0000256" key="1">
    <source>
        <dbReference type="ARBA" id="ARBA00004141"/>
    </source>
</evidence>
<dbReference type="HOGENOM" id="CLU_013661_0_0_1"/>
<dbReference type="PIRSF" id="PIRSF006060">
    <property type="entry name" value="AA_transporter"/>
    <property type="match status" value="1"/>
</dbReference>
<evidence type="ECO:0000256" key="4">
    <source>
        <dbReference type="ARBA" id="ARBA00023136"/>
    </source>
</evidence>
<dbReference type="PANTHER" id="PTHR11785">
    <property type="entry name" value="AMINO ACID TRANSPORTER"/>
    <property type="match status" value="1"/>
</dbReference>
<keyword evidence="4 6" id="KW-0472">Membrane</keyword>
<keyword evidence="8" id="KW-1185">Reference proteome</keyword>